<proteinExistence type="inferred from homology"/>
<keyword evidence="2" id="KW-0255">Endonuclease</keyword>
<dbReference type="EMBL" id="JBHRZF010000019">
    <property type="protein sequence ID" value="MFC3859575.1"/>
    <property type="molecule type" value="Genomic_DNA"/>
</dbReference>
<dbReference type="InterPro" id="IPR021124">
    <property type="entry name" value="CRISPR-assoc_prot_Cas5"/>
</dbReference>
<comment type="caution">
    <text evidence="3">The sequence shown here is derived from an EMBL/GenBank/DDBJ whole genome shotgun (WGS) entry which is preliminary data.</text>
</comment>
<dbReference type="PIRSF" id="PIRSF029950">
    <property type="entry name" value="Cas_CT1134"/>
    <property type="match status" value="1"/>
</dbReference>
<dbReference type="EC" id="3.1.-.-" evidence="2"/>
<reference evidence="4" key="1">
    <citation type="journal article" date="2019" name="Int. J. Syst. Evol. Microbiol.">
        <title>The Global Catalogue of Microorganisms (GCM) 10K type strain sequencing project: providing services to taxonomists for standard genome sequencing and annotation.</title>
        <authorList>
            <consortium name="The Broad Institute Genomics Platform"/>
            <consortium name="The Broad Institute Genome Sequencing Center for Infectious Disease"/>
            <person name="Wu L."/>
            <person name="Ma J."/>
        </authorList>
    </citation>
    <scope>NUCLEOTIDE SEQUENCE [LARGE SCALE GENOMIC DNA]</scope>
    <source>
        <strain evidence="4">CCTCC AB 2013263</strain>
    </source>
</reference>
<name>A0ABV8A2E0_9DEIO</name>
<accession>A0ABV8A2E0</accession>
<gene>
    <name evidence="3" type="primary">cas5c</name>
    <name evidence="3" type="ORF">ACFOPQ_02160</name>
</gene>
<keyword evidence="2" id="KW-0540">Nuclease</keyword>
<organism evidence="3 4">
    <name type="scientific">Deinococcus antarcticus</name>
    <dbReference type="NCBI Taxonomy" id="1298767"/>
    <lineage>
        <taxon>Bacteria</taxon>
        <taxon>Thermotogati</taxon>
        <taxon>Deinococcota</taxon>
        <taxon>Deinococci</taxon>
        <taxon>Deinococcales</taxon>
        <taxon>Deinococcaceae</taxon>
        <taxon>Deinococcus</taxon>
    </lineage>
</organism>
<evidence type="ECO:0000313" key="4">
    <source>
        <dbReference type="Proteomes" id="UP001595748"/>
    </source>
</evidence>
<dbReference type="Proteomes" id="UP001595748">
    <property type="component" value="Unassembled WGS sequence"/>
</dbReference>
<keyword evidence="1 2" id="KW-0051">Antiviral defense</keyword>
<sequence>MLELKVWSDYACFTRPENKAERVTYDVMTPSAARGVLEAVFWKPEFSWQVRQIVVLREVKRFSILRNEVNSRASERAASTWAKSGGGFYAEEDRAQRHALVLRDVEYIIRAEMILKPHTTDPLVKYTEMFQRRAEKGQAFHQPYLGNREFTAFFSPPDGHEQPANIVRQLGGEYAEREKRLNLGRMLFDLDFKSAKQGRLKYRQHDAQGVRWVDGQATPRFFDAVITDGGILRVPRELYDRQEVSG</sequence>
<keyword evidence="4" id="KW-1185">Reference proteome</keyword>
<dbReference type="Pfam" id="PF09704">
    <property type="entry name" value="Cas_Cas5d"/>
    <property type="match status" value="1"/>
</dbReference>
<evidence type="ECO:0000256" key="1">
    <source>
        <dbReference type="ARBA" id="ARBA00023118"/>
    </source>
</evidence>
<dbReference type="RefSeq" id="WP_380075736.1">
    <property type="nucleotide sequence ID" value="NZ_JBHRZF010000019.1"/>
</dbReference>
<dbReference type="InterPro" id="IPR013422">
    <property type="entry name" value="CRISPR-assoc_prot_Cas5_N"/>
</dbReference>
<evidence type="ECO:0000313" key="3">
    <source>
        <dbReference type="EMBL" id="MFC3859575.1"/>
    </source>
</evidence>
<dbReference type="InterPro" id="IPR010155">
    <property type="entry name" value="CRISPR-assoc_prot_Cas5d"/>
</dbReference>
<keyword evidence="2" id="KW-0694">RNA-binding</keyword>
<evidence type="ECO:0000256" key="2">
    <source>
        <dbReference type="PIRNR" id="PIRNR029950"/>
    </source>
</evidence>
<keyword evidence="2" id="KW-0378">Hydrolase</keyword>
<dbReference type="Gene3D" id="3.30.70.2660">
    <property type="match status" value="1"/>
</dbReference>
<comment type="function">
    <text evidence="2">CRISPR (clustered regularly interspaced short palindromic repeat) is an adaptive immune system that provides protection against mobile genetic elements (viruses, transposable elements and conjugative plasmids). CRISPR clusters contain spacers, sequences complementary to antecedent mobile elements, and target invading nucleic acids. CRISPR clusters are transcribed and processed into CRISPR RNA (crRNA).</text>
</comment>
<dbReference type="NCBIfam" id="TIGR02593">
    <property type="entry name" value="CRISPR_cas5"/>
    <property type="match status" value="1"/>
</dbReference>
<dbReference type="NCBIfam" id="TIGR01876">
    <property type="entry name" value="cas_Cas5d"/>
    <property type="match status" value="1"/>
</dbReference>
<protein>
    <recommendedName>
        <fullName evidence="2">pre-crRNA processing endonuclease</fullName>
        <ecNumber evidence="2">3.1.-.-</ecNumber>
    </recommendedName>
</protein>
<comment type="similarity">
    <text evidence="2">Belongs to the CRISPR-associated protein Cas5 family. Subtype I-C/Dvulg subfamily.</text>
</comment>